<protein>
    <submittedName>
        <fullName evidence="2">Uncharacterized protein</fullName>
    </submittedName>
</protein>
<comment type="caution">
    <text evidence="2">The sequence shown here is derived from an EMBL/GenBank/DDBJ whole genome shotgun (WGS) entry which is preliminary data.</text>
</comment>
<name>A0A8J2J126_9HEXA</name>
<dbReference type="EMBL" id="CAJVCH010013227">
    <property type="protein sequence ID" value="CAG7674582.1"/>
    <property type="molecule type" value="Genomic_DNA"/>
</dbReference>
<keyword evidence="3" id="KW-1185">Reference proteome</keyword>
<dbReference type="PANTHER" id="PTHR11257">
    <property type="entry name" value="CHEMOSENSORY PROTEIN-RELATED"/>
    <property type="match status" value="1"/>
</dbReference>
<dbReference type="InterPro" id="IPR005055">
    <property type="entry name" value="A10/PebIII"/>
</dbReference>
<keyword evidence="1" id="KW-1133">Transmembrane helix</keyword>
<evidence type="ECO:0000256" key="1">
    <source>
        <dbReference type="SAM" id="Phobius"/>
    </source>
</evidence>
<dbReference type="Pfam" id="PF03392">
    <property type="entry name" value="OS-D"/>
    <property type="match status" value="1"/>
</dbReference>
<proteinExistence type="predicted"/>
<feature type="transmembrane region" description="Helical" evidence="1">
    <location>
        <begin position="44"/>
        <end position="66"/>
    </location>
</feature>
<evidence type="ECO:0000313" key="2">
    <source>
        <dbReference type="EMBL" id="CAG7674582.1"/>
    </source>
</evidence>
<dbReference type="PANTHER" id="PTHR11257:SF11">
    <property type="entry name" value="CHEMOSENSORY PROTEIN 17"/>
    <property type="match status" value="1"/>
</dbReference>
<keyword evidence="1" id="KW-0472">Membrane</keyword>
<dbReference type="Proteomes" id="UP000708208">
    <property type="component" value="Unassembled WGS sequence"/>
</dbReference>
<gene>
    <name evidence="2" type="ORF">AFUS01_LOCUS2323</name>
</gene>
<sequence length="244" mass="27160">MFPSAASSPLLPKFKLHPKCYEEKPGEKSNCTTYNYSVSPLSVIMNQFVTLAIVFSTLVTFTLAAPSSPSHYRVRRQFDISGLAIPKQFQNIDFENYLKNPRAVQFQLKCVIYNGPCDTIGKYLKSNLPNWLSTQCKNCNEMQKKQAAKAISFFQANYPKEWNDAVHKYRGKFSNEDIARFESELGIKVLAELAPGASTPKPDSAGLAALAKELVESAKTTKEPLVFEVRSSTPEPEMTTVASA</sequence>
<dbReference type="OrthoDB" id="6355718at2759"/>
<organism evidence="2 3">
    <name type="scientific">Allacma fusca</name>
    <dbReference type="NCBI Taxonomy" id="39272"/>
    <lineage>
        <taxon>Eukaryota</taxon>
        <taxon>Metazoa</taxon>
        <taxon>Ecdysozoa</taxon>
        <taxon>Arthropoda</taxon>
        <taxon>Hexapoda</taxon>
        <taxon>Collembola</taxon>
        <taxon>Symphypleona</taxon>
        <taxon>Sminthuridae</taxon>
        <taxon>Allacma</taxon>
    </lineage>
</organism>
<evidence type="ECO:0000313" key="3">
    <source>
        <dbReference type="Proteomes" id="UP000708208"/>
    </source>
</evidence>
<reference evidence="2" key="1">
    <citation type="submission" date="2021-06" db="EMBL/GenBank/DDBJ databases">
        <authorList>
            <person name="Hodson N. C."/>
            <person name="Mongue J. A."/>
            <person name="Jaron S. K."/>
        </authorList>
    </citation>
    <scope>NUCLEOTIDE SEQUENCE</scope>
</reference>
<accession>A0A8J2J126</accession>
<keyword evidence="1" id="KW-0812">Transmembrane</keyword>
<dbReference type="AlphaFoldDB" id="A0A8J2J126"/>